<dbReference type="EMBL" id="AZHX01000251">
    <property type="protein sequence ID" value="ETX08293.1"/>
    <property type="molecule type" value="Genomic_DNA"/>
</dbReference>
<organism evidence="8 9">
    <name type="scientific">Candidatus Entotheonella gemina</name>
    <dbReference type="NCBI Taxonomy" id="1429439"/>
    <lineage>
        <taxon>Bacteria</taxon>
        <taxon>Pseudomonadati</taxon>
        <taxon>Nitrospinota/Tectimicrobiota group</taxon>
        <taxon>Candidatus Tectimicrobiota</taxon>
        <taxon>Candidatus Entotheonellia</taxon>
        <taxon>Candidatus Entotheonellales</taxon>
        <taxon>Candidatus Entotheonellaceae</taxon>
        <taxon>Candidatus Entotheonella</taxon>
    </lineage>
</organism>
<dbReference type="InterPro" id="IPR044068">
    <property type="entry name" value="CB"/>
</dbReference>
<dbReference type="Pfam" id="PF00589">
    <property type="entry name" value="Phage_integrase"/>
    <property type="match status" value="1"/>
</dbReference>
<dbReference type="CDD" id="cd01188">
    <property type="entry name" value="INT_RitA_C_like"/>
    <property type="match status" value="1"/>
</dbReference>
<dbReference type="GO" id="GO:0015074">
    <property type="term" value="P:DNA integration"/>
    <property type="evidence" value="ECO:0007669"/>
    <property type="project" value="UniProtKB-KW"/>
</dbReference>
<dbReference type="PANTHER" id="PTHR30349:SF81">
    <property type="entry name" value="TYROSINE RECOMBINASE XERC"/>
    <property type="match status" value="1"/>
</dbReference>
<evidence type="ECO:0000313" key="8">
    <source>
        <dbReference type="EMBL" id="ETX08293.1"/>
    </source>
</evidence>
<dbReference type="InterPro" id="IPR010998">
    <property type="entry name" value="Integrase_recombinase_N"/>
</dbReference>
<dbReference type="PATRIC" id="fig|1429439.4.peg.1068"/>
<proteinExistence type="predicted"/>
<gene>
    <name evidence="8" type="ORF">ETSY2_06195</name>
</gene>
<dbReference type="InterPro" id="IPR011010">
    <property type="entry name" value="DNA_brk_join_enz"/>
</dbReference>
<dbReference type="InterPro" id="IPR013762">
    <property type="entry name" value="Integrase-like_cat_sf"/>
</dbReference>
<evidence type="ECO:0000313" key="9">
    <source>
        <dbReference type="Proteomes" id="UP000019140"/>
    </source>
</evidence>
<dbReference type="InterPro" id="IPR050090">
    <property type="entry name" value="Tyrosine_recombinase_XerCD"/>
</dbReference>
<evidence type="ECO:0000256" key="1">
    <source>
        <dbReference type="ARBA" id="ARBA00022829"/>
    </source>
</evidence>
<keyword evidence="1" id="KW-0159">Chromosome partition</keyword>
<dbReference type="HOGENOM" id="CLU_027562_23_3_7"/>
<keyword evidence="3 5" id="KW-0238">DNA-binding</keyword>
<dbReference type="GO" id="GO:0003677">
    <property type="term" value="F:DNA binding"/>
    <property type="evidence" value="ECO:0007669"/>
    <property type="project" value="UniProtKB-UniRule"/>
</dbReference>
<evidence type="ECO:0000256" key="2">
    <source>
        <dbReference type="ARBA" id="ARBA00022908"/>
    </source>
</evidence>
<evidence type="ECO:0000259" key="6">
    <source>
        <dbReference type="PROSITE" id="PS51898"/>
    </source>
</evidence>
<name>W4MDM2_9BACT</name>
<dbReference type="InterPro" id="IPR002104">
    <property type="entry name" value="Integrase_catalytic"/>
</dbReference>
<accession>W4MDM2</accession>
<dbReference type="AlphaFoldDB" id="W4MDM2"/>
<evidence type="ECO:0000256" key="4">
    <source>
        <dbReference type="ARBA" id="ARBA00023172"/>
    </source>
</evidence>
<feature type="domain" description="Tyr recombinase" evidence="6">
    <location>
        <begin position="226"/>
        <end position="409"/>
    </location>
</feature>
<comment type="caution">
    <text evidence="8">The sequence shown here is derived from an EMBL/GenBank/DDBJ whole genome shotgun (WGS) entry which is preliminary data.</text>
</comment>
<dbReference type="PROSITE" id="PS51898">
    <property type="entry name" value="TYR_RECOMBINASE"/>
    <property type="match status" value="1"/>
</dbReference>
<keyword evidence="2" id="KW-0229">DNA integration</keyword>
<evidence type="ECO:0008006" key="10">
    <source>
        <dbReference type="Google" id="ProtNLM"/>
    </source>
</evidence>
<dbReference type="Proteomes" id="UP000019140">
    <property type="component" value="Unassembled WGS sequence"/>
</dbReference>
<dbReference type="PANTHER" id="PTHR30349">
    <property type="entry name" value="PHAGE INTEGRASE-RELATED"/>
    <property type="match status" value="1"/>
</dbReference>
<dbReference type="GO" id="GO:0007059">
    <property type="term" value="P:chromosome segregation"/>
    <property type="evidence" value="ECO:0007669"/>
    <property type="project" value="UniProtKB-KW"/>
</dbReference>
<evidence type="ECO:0000259" key="7">
    <source>
        <dbReference type="PROSITE" id="PS51900"/>
    </source>
</evidence>
<dbReference type="GO" id="GO:0006310">
    <property type="term" value="P:DNA recombination"/>
    <property type="evidence" value="ECO:0007669"/>
    <property type="project" value="UniProtKB-KW"/>
</dbReference>
<evidence type="ECO:0000256" key="3">
    <source>
        <dbReference type="ARBA" id="ARBA00023125"/>
    </source>
</evidence>
<feature type="domain" description="Core-binding (CB)" evidence="7">
    <location>
        <begin position="116"/>
        <end position="203"/>
    </location>
</feature>
<dbReference type="Gene3D" id="1.10.443.10">
    <property type="entry name" value="Intergrase catalytic core"/>
    <property type="match status" value="1"/>
</dbReference>
<sequence>MFETLFSRPAAIQRHHTGPYAKERRAYLAQLAAQRTPRATMRIRAHYCLTMAKELDNWPPDYQFTQADIDTIAAAWATESVANGRAATATNPQRTYRMVAVAFLRCIDRLRPEPSLPPGRYADRIEAFIEDQRQNRWQSEETCRNGRWKVVSFLSYLEGYGYDLERIDVSHVDAYFQHLSHRLSRPSLRTVAIGLRAWFRYCETRGWTRPGLADAILVPRVYQHESLPLGPTWDQVSRMIDEASGDDPANLRNRAILLLLAVYGLRSGEVRRLQLDDVDWQQDRLRIQRSKSGKFETFPLEPSTGNAIACYLRNGRPPSQSRVLFLTLRAPYRALSNGALHNLVRRYLAIVGWPVKGYGSHGLRHACARHLLEAGHSFKEVGDHLGHRSPRSTSIYAKANLEALRLVAFDHLGGLT</sequence>
<reference evidence="8 9" key="1">
    <citation type="journal article" date="2014" name="Nature">
        <title>An environmental bacterial taxon with a large and distinct metabolic repertoire.</title>
        <authorList>
            <person name="Wilson M.C."/>
            <person name="Mori T."/>
            <person name="Ruckert C."/>
            <person name="Uria A.R."/>
            <person name="Helf M.J."/>
            <person name="Takada K."/>
            <person name="Gernert C."/>
            <person name="Steffens U.A."/>
            <person name="Heycke N."/>
            <person name="Schmitt S."/>
            <person name="Rinke C."/>
            <person name="Helfrich E.J."/>
            <person name="Brachmann A.O."/>
            <person name="Gurgui C."/>
            <person name="Wakimoto T."/>
            <person name="Kracht M."/>
            <person name="Crusemann M."/>
            <person name="Hentschel U."/>
            <person name="Abe I."/>
            <person name="Matsunaga S."/>
            <person name="Kalinowski J."/>
            <person name="Takeyama H."/>
            <person name="Piel J."/>
        </authorList>
    </citation>
    <scope>NUCLEOTIDE SEQUENCE [LARGE SCALE GENOMIC DNA]</scope>
    <source>
        <strain evidence="9">TSY2</strain>
    </source>
</reference>
<dbReference type="PROSITE" id="PS51900">
    <property type="entry name" value="CB"/>
    <property type="match status" value="1"/>
</dbReference>
<keyword evidence="9" id="KW-1185">Reference proteome</keyword>
<dbReference type="SUPFAM" id="SSF56349">
    <property type="entry name" value="DNA breaking-rejoining enzymes"/>
    <property type="match status" value="1"/>
</dbReference>
<keyword evidence="4" id="KW-0233">DNA recombination</keyword>
<protein>
    <recommendedName>
        <fullName evidence="10">Integrase</fullName>
    </recommendedName>
</protein>
<dbReference type="Gene3D" id="1.10.150.130">
    <property type="match status" value="1"/>
</dbReference>
<evidence type="ECO:0000256" key="5">
    <source>
        <dbReference type="PROSITE-ProRule" id="PRU01248"/>
    </source>
</evidence>